<evidence type="ECO:0000313" key="3">
    <source>
        <dbReference type="Proteomes" id="UP000299084"/>
    </source>
</evidence>
<keyword evidence="1" id="KW-1133">Transmembrane helix</keyword>
<dbReference type="EMBL" id="JWIN03000014">
    <property type="protein sequence ID" value="KAB1267440.1"/>
    <property type="molecule type" value="Genomic_DNA"/>
</dbReference>
<feature type="transmembrane region" description="Helical" evidence="1">
    <location>
        <begin position="21"/>
        <end position="39"/>
    </location>
</feature>
<dbReference type="Proteomes" id="UP000299084">
    <property type="component" value="Unassembled WGS sequence"/>
</dbReference>
<protein>
    <submittedName>
        <fullName evidence="2">Uncharacterized protein</fullName>
    </submittedName>
</protein>
<keyword evidence="1" id="KW-0812">Transmembrane</keyword>
<keyword evidence="3" id="KW-1185">Reference proteome</keyword>
<gene>
    <name evidence="2" type="ORF">Cadr_000012662</name>
</gene>
<name>A0A5N4D8R2_CAMDR</name>
<organism evidence="2 3">
    <name type="scientific">Camelus dromedarius</name>
    <name type="common">Dromedary</name>
    <name type="synonym">Arabian camel</name>
    <dbReference type="NCBI Taxonomy" id="9838"/>
    <lineage>
        <taxon>Eukaryota</taxon>
        <taxon>Metazoa</taxon>
        <taxon>Chordata</taxon>
        <taxon>Craniata</taxon>
        <taxon>Vertebrata</taxon>
        <taxon>Euteleostomi</taxon>
        <taxon>Mammalia</taxon>
        <taxon>Eutheria</taxon>
        <taxon>Laurasiatheria</taxon>
        <taxon>Artiodactyla</taxon>
        <taxon>Tylopoda</taxon>
        <taxon>Camelidae</taxon>
        <taxon>Camelus</taxon>
    </lineage>
</organism>
<proteinExistence type="predicted"/>
<comment type="caution">
    <text evidence="2">The sequence shown here is derived from an EMBL/GenBank/DDBJ whole genome shotgun (WGS) entry which is preliminary data.</text>
</comment>
<dbReference type="AlphaFoldDB" id="A0A5N4D8R2"/>
<accession>A0A5N4D8R2</accession>
<sequence length="79" mass="8674">MEGLATQASEIQDSFTTDPEMETPGGFFVLGFVFFFLPLVPTSPYMSILSSTCFLGFMSSVSVTRNRIKILGKKIIGQL</sequence>
<evidence type="ECO:0000256" key="1">
    <source>
        <dbReference type="SAM" id="Phobius"/>
    </source>
</evidence>
<keyword evidence="1" id="KW-0472">Membrane</keyword>
<evidence type="ECO:0000313" key="2">
    <source>
        <dbReference type="EMBL" id="KAB1267440.1"/>
    </source>
</evidence>
<reference evidence="2 3" key="1">
    <citation type="journal article" date="2019" name="Mol. Ecol. Resour.">
        <title>Improving Illumina assemblies with Hi-C and long reads: an example with the North African dromedary.</title>
        <authorList>
            <person name="Elbers J.P."/>
            <person name="Rogers M.F."/>
            <person name="Perelman P.L."/>
            <person name="Proskuryakova A.A."/>
            <person name="Serdyukova N.A."/>
            <person name="Johnson W.E."/>
            <person name="Horin P."/>
            <person name="Corander J."/>
            <person name="Murphy D."/>
            <person name="Burger P.A."/>
        </authorList>
    </citation>
    <scope>NUCLEOTIDE SEQUENCE [LARGE SCALE GENOMIC DNA]</scope>
    <source>
        <strain evidence="2">Drom800</strain>
        <tissue evidence="2">Blood</tissue>
    </source>
</reference>